<dbReference type="EC" id="2.7.6.2" evidence="5"/>
<dbReference type="RefSeq" id="WP_058383550.1">
    <property type="nucleotide sequence ID" value="NZ_CP013659.2"/>
</dbReference>
<evidence type="ECO:0000259" key="6">
    <source>
        <dbReference type="SMART" id="SM00983"/>
    </source>
</evidence>
<gene>
    <name evidence="7" type="ORF">AUC31_17200</name>
</gene>
<dbReference type="CDD" id="cd07995">
    <property type="entry name" value="TPK"/>
    <property type="match status" value="1"/>
</dbReference>
<keyword evidence="4" id="KW-0067">ATP-binding</keyword>
<dbReference type="AlphaFoldDB" id="A0A0U2ZLF2"/>
<dbReference type="NCBIfam" id="TIGR01378">
    <property type="entry name" value="thi_PPkinase"/>
    <property type="match status" value="1"/>
</dbReference>
<evidence type="ECO:0000313" key="8">
    <source>
        <dbReference type="Proteomes" id="UP000067683"/>
    </source>
</evidence>
<dbReference type="GO" id="GO:0005524">
    <property type="term" value="F:ATP binding"/>
    <property type="evidence" value="ECO:0007669"/>
    <property type="project" value="UniProtKB-KW"/>
</dbReference>
<dbReference type="InterPro" id="IPR007373">
    <property type="entry name" value="Thiamin_PyroPKinase_B1-bd"/>
</dbReference>
<reference evidence="7" key="1">
    <citation type="submission" date="2016-01" db="EMBL/GenBank/DDBJ databases">
        <title>Complete genome of Planococcus rifietoensis type strain M8.</title>
        <authorList>
            <person name="See-Too W.S."/>
        </authorList>
    </citation>
    <scope>NUCLEOTIDE SEQUENCE [LARGE SCALE GENOMIC DNA]</scope>
    <source>
        <strain evidence="7">M8</strain>
    </source>
</reference>
<evidence type="ECO:0000256" key="1">
    <source>
        <dbReference type="ARBA" id="ARBA00022679"/>
    </source>
</evidence>
<dbReference type="OrthoDB" id="9804377at2"/>
<organism evidence="7 8">
    <name type="scientific">Planococcus rifietoensis</name>
    <dbReference type="NCBI Taxonomy" id="200991"/>
    <lineage>
        <taxon>Bacteria</taxon>
        <taxon>Bacillati</taxon>
        <taxon>Bacillota</taxon>
        <taxon>Bacilli</taxon>
        <taxon>Bacillales</taxon>
        <taxon>Caryophanaceae</taxon>
        <taxon>Planococcus</taxon>
    </lineage>
</organism>
<dbReference type="KEGG" id="prt:AUC31_17200"/>
<keyword evidence="8" id="KW-1185">Reference proteome</keyword>
<dbReference type="PANTHER" id="PTHR41299:SF1">
    <property type="entry name" value="THIAMINE PYROPHOSPHOKINASE"/>
    <property type="match status" value="1"/>
</dbReference>
<dbReference type="InterPro" id="IPR036371">
    <property type="entry name" value="TPK_B1-bd_sf"/>
</dbReference>
<evidence type="ECO:0000313" key="7">
    <source>
        <dbReference type="EMBL" id="ALS76849.1"/>
    </source>
</evidence>
<sequence>MIIVVTAGGPADELPDLSSYEGASYIGVDAGVMTLLGMGIEPVEAIGDFDSVTDSEYEKIRSIFPSLERSPAEKDESDTELALKKAMHYNPDIVIVTGVTGGRLDHYMAALHIVFAYQRSYPQIDFMIVNKQNRIRFMEPGTYRMEADQAFKYVSFYPFAEEVSGFTIKGVKYPVKEQRIPFGSTRFISNELLQDGTIEFTGGHLIVIESSD</sequence>
<dbReference type="SUPFAM" id="SSF63862">
    <property type="entry name" value="Thiamin pyrophosphokinase, substrate-binding domain"/>
    <property type="match status" value="1"/>
</dbReference>
<dbReference type="PANTHER" id="PTHR41299">
    <property type="entry name" value="THIAMINE PYROPHOSPHOKINASE"/>
    <property type="match status" value="1"/>
</dbReference>
<feature type="domain" description="Thiamin pyrophosphokinase thiamin-binding" evidence="6">
    <location>
        <begin position="141"/>
        <end position="206"/>
    </location>
</feature>
<evidence type="ECO:0000256" key="3">
    <source>
        <dbReference type="ARBA" id="ARBA00022777"/>
    </source>
</evidence>
<keyword evidence="3" id="KW-0418">Kinase</keyword>
<dbReference type="InterPro" id="IPR053149">
    <property type="entry name" value="TPK"/>
</dbReference>
<dbReference type="InterPro" id="IPR006282">
    <property type="entry name" value="Thi_PPkinase"/>
</dbReference>
<accession>A0A0U2ZLF2</accession>
<dbReference type="Gene3D" id="3.40.50.10240">
    <property type="entry name" value="Thiamin pyrophosphokinase, catalytic domain"/>
    <property type="match status" value="1"/>
</dbReference>
<dbReference type="InterPro" id="IPR007371">
    <property type="entry name" value="TPK_catalytic"/>
</dbReference>
<dbReference type="Pfam" id="PF04265">
    <property type="entry name" value="TPK_B1_binding"/>
    <property type="match status" value="1"/>
</dbReference>
<dbReference type="GO" id="GO:0009229">
    <property type="term" value="P:thiamine diphosphate biosynthetic process"/>
    <property type="evidence" value="ECO:0007669"/>
    <property type="project" value="InterPro"/>
</dbReference>
<dbReference type="STRING" id="200991.AUC31_17200"/>
<name>A0A0U2ZLF2_9BACL</name>
<proteinExistence type="predicted"/>
<evidence type="ECO:0000256" key="5">
    <source>
        <dbReference type="NCBIfam" id="TIGR01378"/>
    </source>
</evidence>
<evidence type="ECO:0000256" key="4">
    <source>
        <dbReference type="ARBA" id="ARBA00022840"/>
    </source>
</evidence>
<dbReference type="GO" id="GO:0016301">
    <property type="term" value="F:kinase activity"/>
    <property type="evidence" value="ECO:0007669"/>
    <property type="project" value="UniProtKB-KW"/>
</dbReference>
<dbReference type="SMART" id="SM00983">
    <property type="entry name" value="TPK_B1_binding"/>
    <property type="match status" value="1"/>
</dbReference>
<dbReference type="Pfam" id="PF04263">
    <property type="entry name" value="TPK_catalytic"/>
    <property type="match status" value="1"/>
</dbReference>
<dbReference type="Proteomes" id="UP000067683">
    <property type="component" value="Chromosome"/>
</dbReference>
<dbReference type="SUPFAM" id="SSF63999">
    <property type="entry name" value="Thiamin pyrophosphokinase, catalytic domain"/>
    <property type="match status" value="1"/>
</dbReference>
<dbReference type="GO" id="GO:0030975">
    <property type="term" value="F:thiamine binding"/>
    <property type="evidence" value="ECO:0007669"/>
    <property type="project" value="InterPro"/>
</dbReference>
<dbReference type="GO" id="GO:0006772">
    <property type="term" value="P:thiamine metabolic process"/>
    <property type="evidence" value="ECO:0007669"/>
    <property type="project" value="UniProtKB-UniRule"/>
</dbReference>
<dbReference type="GO" id="GO:0004788">
    <property type="term" value="F:thiamine diphosphokinase activity"/>
    <property type="evidence" value="ECO:0007669"/>
    <property type="project" value="UniProtKB-UniRule"/>
</dbReference>
<evidence type="ECO:0000256" key="2">
    <source>
        <dbReference type="ARBA" id="ARBA00022741"/>
    </source>
</evidence>
<protein>
    <recommendedName>
        <fullName evidence="5">Thiamine diphosphokinase</fullName>
        <ecNumber evidence="5">2.7.6.2</ecNumber>
    </recommendedName>
</protein>
<keyword evidence="1" id="KW-0808">Transferase</keyword>
<keyword evidence="2" id="KW-0547">Nucleotide-binding</keyword>
<dbReference type="InterPro" id="IPR036759">
    <property type="entry name" value="TPK_catalytic_sf"/>
</dbReference>
<dbReference type="EMBL" id="CP013659">
    <property type="protein sequence ID" value="ALS76849.1"/>
    <property type="molecule type" value="Genomic_DNA"/>
</dbReference>